<feature type="non-terminal residue" evidence="1">
    <location>
        <position position="40"/>
    </location>
</feature>
<evidence type="ECO:0000313" key="1">
    <source>
        <dbReference type="EMBL" id="CAG8850655.1"/>
    </source>
</evidence>
<dbReference type="Proteomes" id="UP000789920">
    <property type="component" value="Unassembled WGS sequence"/>
</dbReference>
<keyword evidence="2" id="KW-1185">Reference proteome</keyword>
<evidence type="ECO:0000313" key="2">
    <source>
        <dbReference type="Proteomes" id="UP000789920"/>
    </source>
</evidence>
<dbReference type="EMBL" id="CAJVQC010171962">
    <property type="protein sequence ID" value="CAG8850655.1"/>
    <property type="molecule type" value="Genomic_DNA"/>
</dbReference>
<reference evidence="1" key="1">
    <citation type="submission" date="2021-06" db="EMBL/GenBank/DDBJ databases">
        <authorList>
            <person name="Kallberg Y."/>
            <person name="Tangrot J."/>
            <person name="Rosling A."/>
        </authorList>
    </citation>
    <scope>NUCLEOTIDE SEQUENCE</scope>
    <source>
        <strain evidence="1">MA461A</strain>
    </source>
</reference>
<protein>
    <submittedName>
        <fullName evidence="1">17523_t:CDS:1</fullName>
    </submittedName>
</protein>
<name>A0ACA9SWK6_9GLOM</name>
<sequence>VAEIEPESNDKKTIIDYFAPDIENKNEEEFEYIDNLDNSF</sequence>
<proteinExistence type="predicted"/>
<feature type="non-terminal residue" evidence="1">
    <location>
        <position position="1"/>
    </location>
</feature>
<comment type="caution">
    <text evidence="1">The sequence shown here is derived from an EMBL/GenBank/DDBJ whole genome shotgun (WGS) entry which is preliminary data.</text>
</comment>
<accession>A0ACA9SWK6</accession>
<organism evidence="1 2">
    <name type="scientific">Racocetra persica</name>
    <dbReference type="NCBI Taxonomy" id="160502"/>
    <lineage>
        <taxon>Eukaryota</taxon>
        <taxon>Fungi</taxon>
        <taxon>Fungi incertae sedis</taxon>
        <taxon>Mucoromycota</taxon>
        <taxon>Glomeromycotina</taxon>
        <taxon>Glomeromycetes</taxon>
        <taxon>Diversisporales</taxon>
        <taxon>Gigasporaceae</taxon>
        <taxon>Racocetra</taxon>
    </lineage>
</organism>
<gene>
    <name evidence="1" type="ORF">RPERSI_LOCUS36195</name>
</gene>